<dbReference type="KEGG" id="nai:NECAME_07803"/>
<name>W2TM38_NECAM</name>
<evidence type="ECO:0000313" key="2">
    <source>
        <dbReference type="Proteomes" id="UP000053676"/>
    </source>
</evidence>
<gene>
    <name evidence="1" type="ORF">NECAME_07803</name>
</gene>
<organism evidence="1 2">
    <name type="scientific">Necator americanus</name>
    <name type="common">Human hookworm</name>
    <dbReference type="NCBI Taxonomy" id="51031"/>
    <lineage>
        <taxon>Eukaryota</taxon>
        <taxon>Metazoa</taxon>
        <taxon>Ecdysozoa</taxon>
        <taxon>Nematoda</taxon>
        <taxon>Chromadorea</taxon>
        <taxon>Rhabditida</taxon>
        <taxon>Rhabditina</taxon>
        <taxon>Rhabditomorpha</taxon>
        <taxon>Strongyloidea</taxon>
        <taxon>Ancylostomatidae</taxon>
        <taxon>Bunostominae</taxon>
        <taxon>Necator</taxon>
    </lineage>
</organism>
<accession>W2TM38</accession>
<dbReference type="AlphaFoldDB" id="W2TM38"/>
<evidence type="ECO:0000313" key="1">
    <source>
        <dbReference type="EMBL" id="ETN82798.1"/>
    </source>
</evidence>
<reference evidence="2" key="1">
    <citation type="journal article" date="2014" name="Nat. Genet.">
        <title>Genome of the human hookworm Necator americanus.</title>
        <authorList>
            <person name="Tang Y.T."/>
            <person name="Gao X."/>
            <person name="Rosa B.A."/>
            <person name="Abubucker S."/>
            <person name="Hallsworth-Pepin K."/>
            <person name="Martin J."/>
            <person name="Tyagi R."/>
            <person name="Heizer E."/>
            <person name="Zhang X."/>
            <person name="Bhonagiri-Palsikar V."/>
            <person name="Minx P."/>
            <person name="Warren W.C."/>
            <person name="Wang Q."/>
            <person name="Zhan B."/>
            <person name="Hotez P.J."/>
            <person name="Sternberg P.W."/>
            <person name="Dougall A."/>
            <person name="Gaze S.T."/>
            <person name="Mulvenna J."/>
            <person name="Sotillo J."/>
            <person name="Ranganathan S."/>
            <person name="Rabelo E.M."/>
            <person name="Wilson R.K."/>
            <person name="Felgner P.L."/>
            <person name="Bethony J."/>
            <person name="Hawdon J.M."/>
            <person name="Gasser R.B."/>
            <person name="Loukas A."/>
            <person name="Mitreva M."/>
        </authorList>
    </citation>
    <scope>NUCLEOTIDE SEQUENCE [LARGE SCALE GENOMIC DNA]</scope>
</reference>
<keyword evidence="2" id="KW-1185">Reference proteome</keyword>
<sequence>MFCSLYTFIAGLQWRLFKGCCESHALLSDVVDVAVLTNERIAENPRRTETSEIEWEYGEQALIGASLKLT</sequence>
<dbReference type="EMBL" id="KI658383">
    <property type="protein sequence ID" value="ETN82798.1"/>
    <property type="molecule type" value="Genomic_DNA"/>
</dbReference>
<dbReference type="Proteomes" id="UP000053676">
    <property type="component" value="Unassembled WGS sequence"/>
</dbReference>
<proteinExistence type="predicted"/>
<protein>
    <submittedName>
        <fullName evidence="1">Uncharacterized protein</fullName>
    </submittedName>
</protein>